<dbReference type="Proteomes" id="UP000288178">
    <property type="component" value="Unassembled WGS sequence"/>
</dbReference>
<organism evidence="4 5">
    <name type="scientific">Rubrivivax albus</name>
    <dbReference type="NCBI Taxonomy" id="2499835"/>
    <lineage>
        <taxon>Bacteria</taxon>
        <taxon>Pseudomonadati</taxon>
        <taxon>Pseudomonadota</taxon>
        <taxon>Betaproteobacteria</taxon>
        <taxon>Burkholderiales</taxon>
        <taxon>Sphaerotilaceae</taxon>
        <taxon>Rubrivivax</taxon>
    </lineage>
</organism>
<protein>
    <submittedName>
        <fullName evidence="4">OmpA family protein</fullName>
    </submittedName>
</protein>
<feature type="domain" description="OmpA-like" evidence="3">
    <location>
        <begin position="99"/>
        <end position="213"/>
    </location>
</feature>
<proteinExistence type="predicted"/>
<dbReference type="PROSITE" id="PS51123">
    <property type="entry name" value="OMPA_2"/>
    <property type="match status" value="1"/>
</dbReference>
<evidence type="ECO:0000313" key="5">
    <source>
        <dbReference type="Proteomes" id="UP000288178"/>
    </source>
</evidence>
<evidence type="ECO:0000313" key="4">
    <source>
        <dbReference type="EMBL" id="RVT50756.1"/>
    </source>
</evidence>
<accession>A0A3S2X0D4</accession>
<dbReference type="GO" id="GO:0016020">
    <property type="term" value="C:membrane"/>
    <property type="evidence" value="ECO:0007669"/>
    <property type="project" value="UniProtKB-UniRule"/>
</dbReference>
<feature type="region of interest" description="Disordered" evidence="2">
    <location>
        <begin position="178"/>
        <end position="200"/>
    </location>
</feature>
<evidence type="ECO:0000259" key="3">
    <source>
        <dbReference type="PROSITE" id="PS51123"/>
    </source>
</evidence>
<feature type="compositionally biased region" description="Polar residues" evidence="2">
    <location>
        <begin position="182"/>
        <end position="196"/>
    </location>
</feature>
<dbReference type="Gene3D" id="3.30.1330.60">
    <property type="entry name" value="OmpA-like domain"/>
    <property type="match status" value="1"/>
</dbReference>
<name>A0A3S2X0D4_9BURK</name>
<dbReference type="InterPro" id="IPR036737">
    <property type="entry name" value="OmpA-like_sf"/>
</dbReference>
<dbReference type="EMBL" id="SACT01000004">
    <property type="protein sequence ID" value="RVT50756.1"/>
    <property type="molecule type" value="Genomic_DNA"/>
</dbReference>
<sequence length="225" mass="24518">MRTRPYLPHTAAATLPWLLWLASCSSPPPRPPQVDESLRRPANHADTLALHQCQAQLQSQRDETAEWRQTAERRGQQILALQQADLARQAAALAAEADRPQAAANTMHTLQFAYGSTQVSLTREQASALLPDARQAPLVVLRGRTDGTADTPGESRIARERAAAVRDLLVGAGVDPRRIRTTHQPSGDHTADNTTAGGRALNRRVEVEIYRAAPVSAQPTRQLAD</sequence>
<dbReference type="OrthoDB" id="9775696at2"/>
<reference evidence="4 5" key="1">
    <citation type="submission" date="2019-01" db="EMBL/GenBank/DDBJ databases">
        <authorList>
            <person name="Chen W.-M."/>
        </authorList>
    </citation>
    <scope>NUCLEOTIDE SEQUENCE [LARGE SCALE GENOMIC DNA]</scope>
    <source>
        <strain evidence="4 5">ICH-3</strain>
    </source>
</reference>
<dbReference type="InterPro" id="IPR006665">
    <property type="entry name" value="OmpA-like"/>
</dbReference>
<keyword evidence="1" id="KW-0472">Membrane</keyword>
<dbReference type="SUPFAM" id="SSF103088">
    <property type="entry name" value="OmpA-like"/>
    <property type="match status" value="1"/>
</dbReference>
<keyword evidence="5" id="KW-1185">Reference proteome</keyword>
<comment type="caution">
    <text evidence="4">The sequence shown here is derived from an EMBL/GenBank/DDBJ whole genome shotgun (WGS) entry which is preliminary data.</text>
</comment>
<evidence type="ECO:0000256" key="1">
    <source>
        <dbReference type="PROSITE-ProRule" id="PRU00473"/>
    </source>
</evidence>
<evidence type="ECO:0000256" key="2">
    <source>
        <dbReference type="SAM" id="MobiDB-lite"/>
    </source>
</evidence>
<gene>
    <name evidence="4" type="ORF">ENE75_13120</name>
</gene>
<dbReference type="Pfam" id="PF00691">
    <property type="entry name" value="OmpA"/>
    <property type="match status" value="1"/>
</dbReference>
<dbReference type="PROSITE" id="PS51257">
    <property type="entry name" value="PROKAR_LIPOPROTEIN"/>
    <property type="match status" value="1"/>
</dbReference>
<dbReference type="AlphaFoldDB" id="A0A3S2X0D4"/>
<dbReference type="CDD" id="cd07185">
    <property type="entry name" value="OmpA_C-like"/>
    <property type="match status" value="1"/>
</dbReference>
<dbReference type="RefSeq" id="WP_128198782.1">
    <property type="nucleotide sequence ID" value="NZ_SACT01000004.1"/>
</dbReference>